<feature type="transmembrane region" description="Helical" evidence="2">
    <location>
        <begin position="30"/>
        <end position="50"/>
    </location>
</feature>
<protein>
    <recommendedName>
        <fullName evidence="5">Pentapeptide repeat-containing protein</fullName>
    </recommendedName>
</protein>
<keyword evidence="2" id="KW-1133">Transmembrane helix</keyword>
<organism evidence="3 4">
    <name type="scientific">Nocardia goodfellowii</name>
    <dbReference type="NCBI Taxonomy" id="882446"/>
    <lineage>
        <taxon>Bacteria</taxon>
        <taxon>Bacillati</taxon>
        <taxon>Actinomycetota</taxon>
        <taxon>Actinomycetes</taxon>
        <taxon>Mycobacteriales</taxon>
        <taxon>Nocardiaceae</taxon>
        <taxon>Nocardia</taxon>
    </lineage>
</organism>
<feature type="compositionally biased region" description="Basic and acidic residues" evidence="1">
    <location>
        <begin position="467"/>
        <end position="477"/>
    </location>
</feature>
<name>A0ABS4QNC3_9NOCA</name>
<feature type="transmembrane region" description="Helical" evidence="2">
    <location>
        <begin position="70"/>
        <end position="91"/>
    </location>
</feature>
<reference evidence="3 4" key="1">
    <citation type="submission" date="2021-03" db="EMBL/GenBank/DDBJ databases">
        <title>Sequencing the genomes of 1000 actinobacteria strains.</title>
        <authorList>
            <person name="Klenk H.-P."/>
        </authorList>
    </citation>
    <scope>NUCLEOTIDE SEQUENCE [LARGE SCALE GENOMIC DNA]</scope>
    <source>
        <strain evidence="3 4">DSM 45516</strain>
    </source>
</reference>
<dbReference type="RefSeq" id="WP_209895611.1">
    <property type="nucleotide sequence ID" value="NZ_JAGGMR010000001.1"/>
</dbReference>
<keyword evidence="2" id="KW-0472">Membrane</keyword>
<accession>A0ABS4QNC3</accession>
<dbReference type="EMBL" id="JAGGMR010000001">
    <property type="protein sequence ID" value="MBP2192620.1"/>
    <property type="molecule type" value="Genomic_DNA"/>
</dbReference>
<evidence type="ECO:0000313" key="4">
    <source>
        <dbReference type="Proteomes" id="UP001519325"/>
    </source>
</evidence>
<dbReference type="Pfam" id="PF13576">
    <property type="entry name" value="Pentapeptide_3"/>
    <property type="match status" value="2"/>
</dbReference>
<keyword evidence="4" id="KW-1185">Reference proteome</keyword>
<comment type="caution">
    <text evidence="3">The sequence shown here is derived from an EMBL/GenBank/DDBJ whole genome shotgun (WGS) entry which is preliminary data.</text>
</comment>
<evidence type="ECO:0000256" key="2">
    <source>
        <dbReference type="SAM" id="Phobius"/>
    </source>
</evidence>
<proteinExistence type="predicted"/>
<evidence type="ECO:0000313" key="3">
    <source>
        <dbReference type="EMBL" id="MBP2192620.1"/>
    </source>
</evidence>
<dbReference type="InterPro" id="IPR001646">
    <property type="entry name" value="5peptide_repeat"/>
</dbReference>
<keyword evidence="2" id="KW-0812">Transmembrane</keyword>
<dbReference type="Proteomes" id="UP001519325">
    <property type="component" value="Unassembled WGS sequence"/>
</dbReference>
<evidence type="ECO:0000256" key="1">
    <source>
        <dbReference type="SAM" id="MobiDB-lite"/>
    </source>
</evidence>
<sequence length="477" mass="50767">MFGRVAKTATTAQGRISKSNKVIRRWAERFGLLPAVLCALVAGIFIAYVAYQVVARYTPTNQAAAAPIDITKVALTIVAGVGGVVALVIAYRRQRDAEQSRFVERFGAAAAQLGATDAAVRIAGVYAMAGAADEADGLRRQQCIDVLCGYLRLPYSPELGGNHQTKHVRKRATGAEAGEDEDHFEYRQNDREVRATIIRVIADHLRPEAEYSWSASHFDFRTAYLEDVDLSRAIFSGTARFDAATFNGDAGFDRAAFHGDAGFDGTTFTGAAWFREAHFRAAAAFGKALFSGTAGFDKATFGGAAWFGRATFGADAWFGEASFGGTARFGGATFGGDAGFGGATISGDTWFDKAVFHGDAGFGGATFGGAARFDEATFRGDAGFGGATFGGAARFGEATFRGDAWFNSAKFRGAAVFAGFAFQGRTSFVAADFGSEPVEFTEPRQWGPPPPEFDWGADGTGKPANVEPRRWPPEVRP</sequence>
<gene>
    <name evidence="3" type="ORF">BJ987_005521</name>
</gene>
<evidence type="ECO:0008006" key="5">
    <source>
        <dbReference type="Google" id="ProtNLM"/>
    </source>
</evidence>
<feature type="region of interest" description="Disordered" evidence="1">
    <location>
        <begin position="439"/>
        <end position="477"/>
    </location>
</feature>